<dbReference type="AlphaFoldDB" id="A0AAX1PGR7"/>
<evidence type="ECO:0000313" key="2">
    <source>
        <dbReference type="EMBL" id="RAJ03745.1"/>
    </source>
</evidence>
<comment type="caution">
    <text evidence="2">The sequence shown here is derived from an EMBL/GenBank/DDBJ whole genome shotgun (WGS) entry which is preliminary data.</text>
</comment>
<name>A0AAX1PGR7_AERSA</name>
<feature type="region of interest" description="Disordered" evidence="1">
    <location>
        <begin position="63"/>
        <end position="82"/>
    </location>
</feature>
<protein>
    <submittedName>
        <fullName evidence="2">Uncharacterized protein</fullName>
    </submittedName>
</protein>
<sequence length="82" mass="8793">MLPKQGMGALSDDTIRVEQVFSPRADSRSGIAQKQTPFESKGVFGSAIGSWTGAETTYGYWEAHPPGQAENPPSMVRLAPVI</sequence>
<dbReference type="EMBL" id="QLLM01000011">
    <property type="protein sequence ID" value="RAJ03745.1"/>
    <property type="molecule type" value="Genomic_DNA"/>
</dbReference>
<evidence type="ECO:0000313" key="3">
    <source>
        <dbReference type="Proteomes" id="UP000249422"/>
    </source>
</evidence>
<organism evidence="2 3">
    <name type="scientific">Aeromonas salmonicida</name>
    <dbReference type="NCBI Taxonomy" id="645"/>
    <lineage>
        <taxon>Bacteria</taxon>
        <taxon>Pseudomonadati</taxon>
        <taxon>Pseudomonadota</taxon>
        <taxon>Gammaproteobacteria</taxon>
        <taxon>Aeromonadales</taxon>
        <taxon>Aeromonadaceae</taxon>
        <taxon>Aeromonas</taxon>
    </lineage>
</organism>
<dbReference type="Proteomes" id="UP000249422">
    <property type="component" value="Unassembled WGS sequence"/>
</dbReference>
<gene>
    <name evidence="2" type="ORF">DEU50_11172</name>
</gene>
<reference evidence="2 3" key="1">
    <citation type="submission" date="2018-06" db="EMBL/GenBank/DDBJ databases">
        <title>Freshwater and sediment microbial communities from various areas in North America, analyzing microbe dynamics in response to fracking.</title>
        <authorList>
            <person name="Lamendella R."/>
        </authorList>
    </citation>
    <scope>NUCLEOTIDE SEQUENCE [LARGE SCALE GENOMIC DNA]</scope>
    <source>
        <strain evidence="2 3">17</strain>
    </source>
</reference>
<proteinExistence type="predicted"/>
<accession>A0AAX1PGR7</accession>
<evidence type="ECO:0000256" key="1">
    <source>
        <dbReference type="SAM" id="MobiDB-lite"/>
    </source>
</evidence>